<dbReference type="Proteomes" id="UP000243081">
    <property type="component" value="Unassembled WGS sequence"/>
</dbReference>
<dbReference type="InterPro" id="IPR007817">
    <property type="entry name" value="Isocyanide_synthase_DIT1"/>
</dbReference>
<evidence type="ECO:0000313" key="5">
    <source>
        <dbReference type="Proteomes" id="UP000243081"/>
    </source>
</evidence>
<dbReference type="Pfam" id="PF00550">
    <property type="entry name" value="PP-binding"/>
    <property type="match status" value="1"/>
</dbReference>
<dbReference type="Gene3D" id="3.30.559.10">
    <property type="entry name" value="Chloramphenicol acetyltransferase-like domain"/>
    <property type="match status" value="2"/>
</dbReference>
<dbReference type="InterPro" id="IPR054710">
    <property type="entry name" value="Tri101-like_N"/>
</dbReference>
<gene>
    <name evidence="4" type="ORF">LLEC1_03593</name>
</gene>
<dbReference type="PANTHER" id="PTHR37285:SF5">
    <property type="entry name" value="SPORE WALL MATURATION PROTEIN DIT1"/>
    <property type="match status" value="1"/>
</dbReference>
<dbReference type="InterPro" id="IPR000873">
    <property type="entry name" value="AMP-dep_synth/lig_dom"/>
</dbReference>
<evidence type="ECO:0000256" key="2">
    <source>
        <dbReference type="SAM" id="MobiDB-lite"/>
    </source>
</evidence>
<evidence type="ECO:0000313" key="4">
    <source>
        <dbReference type="EMBL" id="OAQ98305.1"/>
    </source>
</evidence>
<dbReference type="SUPFAM" id="SSF56801">
    <property type="entry name" value="Acetyl-CoA synthetase-like"/>
    <property type="match status" value="1"/>
</dbReference>
<dbReference type="PROSITE" id="PS50075">
    <property type="entry name" value="CARRIER"/>
    <property type="match status" value="1"/>
</dbReference>
<dbReference type="Pfam" id="PF22664">
    <property type="entry name" value="TRI-like_N"/>
    <property type="match status" value="1"/>
</dbReference>
<dbReference type="GO" id="GO:0016740">
    <property type="term" value="F:transferase activity"/>
    <property type="evidence" value="ECO:0007669"/>
    <property type="project" value="UniProtKB-KW"/>
</dbReference>
<dbReference type="PROSITE" id="PS00455">
    <property type="entry name" value="AMP_BINDING"/>
    <property type="match status" value="1"/>
</dbReference>
<proteinExistence type="predicted"/>
<dbReference type="Gene3D" id="3.40.50.12780">
    <property type="entry name" value="N-terminal domain of ligase-like"/>
    <property type="match status" value="1"/>
</dbReference>
<name>A0A179I6K6_CORDF</name>
<protein>
    <recommendedName>
        <fullName evidence="3">Carrier domain-containing protein</fullName>
    </recommendedName>
</protein>
<dbReference type="InterPro" id="IPR036736">
    <property type="entry name" value="ACP-like_sf"/>
</dbReference>
<dbReference type="InterPro" id="IPR009081">
    <property type="entry name" value="PP-bd_ACP"/>
</dbReference>
<dbReference type="InterPro" id="IPR042099">
    <property type="entry name" value="ANL_N_sf"/>
</dbReference>
<dbReference type="Gene3D" id="1.10.1200.10">
    <property type="entry name" value="ACP-like"/>
    <property type="match status" value="1"/>
</dbReference>
<dbReference type="InterPro" id="IPR023213">
    <property type="entry name" value="CAT-like_dom_sf"/>
</dbReference>
<evidence type="ECO:0000259" key="3">
    <source>
        <dbReference type="PROSITE" id="PS50075"/>
    </source>
</evidence>
<feature type="compositionally biased region" description="Low complexity" evidence="2">
    <location>
        <begin position="365"/>
        <end position="380"/>
    </location>
</feature>
<feature type="non-terminal residue" evidence="4">
    <location>
        <position position="1"/>
    </location>
</feature>
<accession>A0A179I6K6</accession>
<comment type="caution">
    <text evidence="4">The sequence shown here is derived from an EMBL/GenBank/DDBJ whole genome shotgun (WGS) entry which is preliminary data.</text>
</comment>
<keyword evidence="5" id="KW-1185">Reference proteome</keyword>
<feature type="domain" description="Carrier" evidence="3">
    <location>
        <begin position="988"/>
        <end position="1066"/>
    </location>
</feature>
<dbReference type="Pfam" id="PF00501">
    <property type="entry name" value="AMP-binding"/>
    <property type="match status" value="1"/>
</dbReference>
<reference evidence="4 5" key="1">
    <citation type="submission" date="2016-03" db="EMBL/GenBank/DDBJ databases">
        <title>Fine-scale spatial genetic structure of a fungal parasite of coffee scale insects.</title>
        <authorList>
            <person name="Jackson D."/>
            <person name="Zemenick K.A."/>
            <person name="Malloure B."/>
            <person name="Quandt C.A."/>
            <person name="James T.Y."/>
        </authorList>
    </citation>
    <scope>NUCLEOTIDE SEQUENCE [LARGE SCALE GENOMIC DNA]</scope>
    <source>
        <strain evidence="4 5">UM487</strain>
    </source>
</reference>
<organism evidence="4 5">
    <name type="scientific">Cordyceps confragosa</name>
    <name type="common">Lecanicillium lecanii</name>
    <dbReference type="NCBI Taxonomy" id="2714763"/>
    <lineage>
        <taxon>Eukaryota</taxon>
        <taxon>Fungi</taxon>
        <taxon>Dikarya</taxon>
        <taxon>Ascomycota</taxon>
        <taxon>Pezizomycotina</taxon>
        <taxon>Sordariomycetes</taxon>
        <taxon>Hypocreomycetidae</taxon>
        <taxon>Hypocreales</taxon>
        <taxon>Cordycipitaceae</taxon>
        <taxon>Akanthomyces</taxon>
    </lineage>
</organism>
<dbReference type="PANTHER" id="PTHR37285">
    <property type="entry name" value="SPORE WALL MATURATION PROTEIN DIT1"/>
    <property type="match status" value="1"/>
</dbReference>
<dbReference type="Pfam" id="PF05141">
    <property type="entry name" value="DIT1_PvcA"/>
    <property type="match status" value="1"/>
</dbReference>
<dbReference type="SUPFAM" id="SSF47336">
    <property type="entry name" value="ACP-like"/>
    <property type="match status" value="1"/>
</dbReference>
<feature type="region of interest" description="Disordered" evidence="2">
    <location>
        <begin position="365"/>
        <end position="389"/>
    </location>
</feature>
<evidence type="ECO:0000256" key="1">
    <source>
        <dbReference type="ARBA" id="ARBA00022679"/>
    </source>
</evidence>
<dbReference type="EMBL" id="LUKN01002933">
    <property type="protein sequence ID" value="OAQ98305.1"/>
    <property type="molecule type" value="Genomic_DNA"/>
</dbReference>
<dbReference type="Pfam" id="PF23562">
    <property type="entry name" value="AMP-binding_C_3"/>
    <property type="match status" value="1"/>
</dbReference>
<dbReference type="OMA" id="PNHYMGL"/>
<dbReference type="OrthoDB" id="429813at2759"/>
<dbReference type="InterPro" id="IPR020845">
    <property type="entry name" value="AMP-binding_CS"/>
</dbReference>
<sequence length="1593" mass="177204">AGTGSYPLRCAASSTMVAQQSVSQSILDIITEFSLNKFDDSAQRIVAGTPTFLKVIDAFVVAQQEVQTCLPSFPFKSANKQYKVLGSLPDKAEELALARLNNMCRRISEVYPPGARVTIISDGMTYNDLLSISDSETWHYGEALRRVAHAKGFDHISFARIRDLVDCELPEKLREITYVANCTNMRRILLNEHGRDDLDIDQEIVDNPDTKLTYLGYCRFLESDLKHIFPPDKDRTNRAYKRDVKYLAKQMLRRGYAFAGAVKKAFPNHLRLSIHESLGEHKVSISLLNTQTGFTTPWHCSVAQLADGEWISAPMGEFQKDDRLELVHEAGRPSHFKEKPRGANSPPSISETWAAFLPAAKKFSPSTVGSSSPTTSLMSSREGQVTPGASPRILGLGISRCTTPAASYTSESELVAAKDGRQTAPDYGRRLLPQIIDELADSHPDQTLFSLTTMVKNVLEFQDVSATQFAKAVDKTAWWLQKKVGKPTVIQPIGYIGPRMFPGFGLRLDSVLTLVDDLRHILLTYACVKVGYAALFLSPKNSTQGAHAVLETLNCHIWAKAGDAPLVPLVQDVLKERPMTILDLPPLDTLLDSANTPKYSYTKTFAQAATDPFCFLHTSGSTGIPKPIPWSNGLIGTMDAIRLLPRVDGDHDLLPWTTDWCAHDRVYSSFPMSHGAGIIMNILLPALFNLHCIMGPVNILPNITLVEALAEQARIDIWSMVPSLTDEVGETPDVLAKLAPSKFICASGGPVSPVSAGKANKVIRVLNLTGTTEGLFIGNLVPPREDWFWFAFHPYSGFEFKQLDEDTYEHWIHRDDQHASLFQGIYHTFPEEQSINFKDLYMQHPTKPYLWAFKGRNDDLVVLSNGYKISPLQTEAFIATHPAINGCLVIGTGKPQAALLIELKDPNGKTEEILDSIWDTVQEANAQMRHKNQLLRDFIAFAEADKPFVRTDKGTVKRPATLKVYQDYIERFYSSRNGDIPVFDVDLGSLESIQHDVRELFASYLAEVREVPLDANLFELGFDSLAVFAAIKTLRIVTGLADRLSARQLYANPTLGGFSSVLLELSKEIKVQVGNSQMTELQRLIAKHQARQSFKLNAMDYVNPNHYMGLVFYFPLGEGVGFQQAFDNLSKGLDRTMDLIPALGGKMVPCSKHEIGYTKGDLCVTIPPLHMASSVHNRLIYKDCSDKLPTFAELREKNFVPSLFRDEIILQQDTFPKLPTDIVIAQANFVKGGCILAVDMNHCCLDGMGVMIALKAWAENCRFLQGDATATCSWLDADSFNHSLPEIIHHQEGWTKFADEVDPGTWGFLPFQPAEDTPPTKYIPTAGDLPPPPQYKLHSVWPLPRAERCMNTTVVEISAENVRKLKKQVLADGATKASSASVSDIVQAFFWRSAIRARRHVAKGSGESISDQQDMSILESPTDGRAHFSSLLPETYMGSMLIMSRSVLSVEELSAPKTSLGRISQVLRDTAARITPSLVHDAFTILQSLPDHTRFSTANMGLDHMHAMISNLILFQMNEINFGNKLFGNNGSPETMRPQLVRAHGRFRFLVISPMKKDGAVELVLGTFPDELEFFKQDEEFNQYARVVDVSPW</sequence>
<keyword evidence="1" id="KW-0808">Transferase</keyword>